<dbReference type="Proteomes" id="UP000078512">
    <property type="component" value="Unassembled WGS sequence"/>
</dbReference>
<gene>
    <name evidence="1" type="ORF">K457DRAFT_636411</name>
</gene>
<keyword evidence="2" id="KW-1185">Reference proteome</keyword>
<dbReference type="AlphaFoldDB" id="A0A197JQL8"/>
<reference evidence="1 2" key="1">
    <citation type="submission" date="2016-05" db="EMBL/GenBank/DDBJ databases">
        <title>Genome sequencing reveals origins of a unique bacterial endosymbiosis in the earliest lineages of terrestrial Fungi.</title>
        <authorList>
            <consortium name="DOE Joint Genome Institute"/>
            <person name="Uehling J."/>
            <person name="Gryganskyi A."/>
            <person name="Hameed K."/>
            <person name="Tschaplinski T."/>
            <person name="Misztal P."/>
            <person name="Wu S."/>
            <person name="Desiro A."/>
            <person name="Vande Pol N."/>
            <person name="Du Z.-Y."/>
            <person name="Zienkiewicz A."/>
            <person name="Zienkiewicz K."/>
            <person name="Morin E."/>
            <person name="Tisserant E."/>
            <person name="Splivallo R."/>
            <person name="Hainaut M."/>
            <person name="Henrissat B."/>
            <person name="Ohm R."/>
            <person name="Kuo A."/>
            <person name="Yan J."/>
            <person name="Lipzen A."/>
            <person name="Nolan M."/>
            <person name="Labutti K."/>
            <person name="Barry K."/>
            <person name="Goldstein A."/>
            <person name="Labbe J."/>
            <person name="Schadt C."/>
            <person name="Tuskan G."/>
            <person name="Grigoriev I."/>
            <person name="Martin F."/>
            <person name="Vilgalys R."/>
            <person name="Bonito G."/>
        </authorList>
    </citation>
    <scope>NUCLEOTIDE SEQUENCE [LARGE SCALE GENOMIC DNA]</scope>
    <source>
        <strain evidence="1 2">AG-77</strain>
    </source>
</reference>
<sequence>MFPINKPRPPHSRMKKLATKQSWPITITASFRSLVKISLLHLFLLPSPHSRPPLSIRLLLPLLLSFVSKKAATSTFKLSYIPFNSSFKPWSLMWLSKTILPKTRTMT</sequence>
<evidence type="ECO:0000313" key="1">
    <source>
        <dbReference type="EMBL" id="OAQ27475.1"/>
    </source>
</evidence>
<name>A0A197JQL8_9FUNG</name>
<proteinExistence type="predicted"/>
<protein>
    <submittedName>
        <fullName evidence="1">Uncharacterized protein</fullName>
    </submittedName>
</protein>
<organism evidence="1 2">
    <name type="scientific">Linnemannia elongata AG-77</name>
    <dbReference type="NCBI Taxonomy" id="1314771"/>
    <lineage>
        <taxon>Eukaryota</taxon>
        <taxon>Fungi</taxon>
        <taxon>Fungi incertae sedis</taxon>
        <taxon>Mucoromycota</taxon>
        <taxon>Mortierellomycotina</taxon>
        <taxon>Mortierellomycetes</taxon>
        <taxon>Mortierellales</taxon>
        <taxon>Mortierellaceae</taxon>
        <taxon>Linnemannia</taxon>
    </lineage>
</organism>
<evidence type="ECO:0000313" key="2">
    <source>
        <dbReference type="Proteomes" id="UP000078512"/>
    </source>
</evidence>
<dbReference type="EMBL" id="KV442057">
    <property type="protein sequence ID" value="OAQ27475.1"/>
    <property type="molecule type" value="Genomic_DNA"/>
</dbReference>
<accession>A0A197JQL8</accession>